<dbReference type="InterPro" id="IPR036610">
    <property type="entry name" value="PEBP-like_sf"/>
</dbReference>
<organism evidence="1 2">
    <name type="scientific">Mycoplasmoides gallisepticum</name>
    <name type="common">Mycoplasma gallisepticum</name>
    <dbReference type="NCBI Taxonomy" id="2096"/>
    <lineage>
        <taxon>Bacteria</taxon>
        <taxon>Bacillati</taxon>
        <taxon>Mycoplasmatota</taxon>
        <taxon>Mycoplasmoidales</taxon>
        <taxon>Mycoplasmoidaceae</taxon>
        <taxon>Mycoplasmoides</taxon>
    </lineage>
</organism>
<evidence type="ECO:0000313" key="2">
    <source>
        <dbReference type="Proteomes" id="UP000260136"/>
    </source>
</evidence>
<accession>A0A3B0PZW6</accession>
<dbReference type="EMBL" id="LS991952">
    <property type="protein sequence ID" value="SYV94651.1"/>
    <property type="molecule type" value="Genomic_DNA"/>
</dbReference>
<proteinExistence type="predicted"/>
<dbReference type="Proteomes" id="UP000260136">
    <property type="component" value="Chromosome"/>
</dbReference>
<dbReference type="SUPFAM" id="SSF49777">
    <property type="entry name" value="PEBP-like"/>
    <property type="match status" value="1"/>
</dbReference>
<feature type="non-terminal residue" evidence="1">
    <location>
        <position position="41"/>
    </location>
</feature>
<sequence>MIVEDFDAAAVIGFSFIHWIAVNIKTNHIAENQSYLDHNKW</sequence>
<dbReference type="AlphaFoldDB" id="A0A3B0PZW6"/>
<reference evidence="2" key="1">
    <citation type="submission" date="2018-06" db="EMBL/GenBank/DDBJ databases">
        <authorList>
            <consortium name="Pathogen Informatics"/>
        </authorList>
    </citation>
    <scope>NUCLEOTIDE SEQUENCE [LARGE SCALE GENOMIC DNA]</scope>
    <source>
        <strain evidence="2">NCTC10115</strain>
    </source>
</reference>
<name>A0A3B0PZW6_MYCGL</name>
<evidence type="ECO:0000313" key="1">
    <source>
        <dbReference type="EMBL" id="SYV94651.1"/>
    </source>
</evidence>
<dbReference type="Gene3D" id="3.90.280.10">
    <property type="entry name" value="PEBP-like"/>
    <property type="match status" value="1"/>
</dbReference>
<gene>
    <name evidence="1" type="ORF">NCTC10115_00971</name>
</gene>
<protein>
    <submittedName>
        <fullName evidence="1">Phospholipid-binding protein</fullName>
    </submittedName>
</protein>